<gene>
    <name evidence="2" type="ORF">EPUL_005090</name>
</gene>
<organism evidence="2 3">
    <name type="scientific">Erysiphe pulchra</name>
    <dbReference type="NCBI Taxonomy" id="225359"/>
    <lineage>
        <taxon>Eukaryota</taxon>
        <taxon>Fungi</taxon>
        <taxon>Dikarya</taxon>
        <taxon>Ascomycota</taxon>
        <taxon>Pezizomycotina</taxon>
        <taxon>Leotiomycetes</taxon>
        <taxon>Erysiphales</taxon>
        <taxon>Erysiphaceae</taxon>
        <taxon>Erysiphe</taxon>
    </lineage>
</organism>
<reference evidence="2 3" key="1">
    <citation type="submission" date="2017-10" db="EMBL/GenBank/DDBJ databases">
        <title>Development of genomic resources for the powdery mildew, Erysiphe pulchra.</title>
        <authorList>
            <person name="Wadl P.A."/>
            <person name="Mack B.M."/>
            <person name="Moore G."/>
            <person name="Beltz S.B."/>
        </authorList>
    </citation>
    <scope>NUCLEOTIDE SEQUENCE [LARGE SCALE GENOMIC DNA]</scope>
    <source>
        <strain evidence="2">Cflorida</strain>
    </source>
</reference>
<evidence type="ECO:0000313" key="3">
    <source>
        <dbReference type="Proteomes" id="UP000237438"/>
    </source>
</evidence>
<dbReference type="OrthoDB" id="10520832at2759"/>
<sequence length="115" mass="12927">MAATWCRNYGGPHWFDSRKCLTRPTRHGAPTKEQLKVYFQAEAVIGNTGNMNTVSEESETTITSAPESQEAEEDIICTFNNAEHSEDAFNLRETRLDCSLIGIYIQVTVLNNQRG</sequence>
<proteinExistence type="predicted"/>
<evidence type="ECO:0000313" key="2">
    <source>
        <dbReference type="EMBL" id="POS83796.1"/>
    </source>
</evidence>
<accession>A0A2S4PP36</accession>
<name>A0A2S4PP36_9PEZI</name>
<keyword evidence="3" id="KW-1185">Reference proteome</keyword>
<feature type="region of interest" description="Disordered" evidence="1">
    <location>
        <begin position="49"/>
        <end position="70"/>
    </location>
</feature>
<protein>
    <submittedName>
        <fullName evidence="2">Uncharacterized protein</fullName>
    </submittedName>
</protein>
<dbReference type="EMBL" id="PEDP01001350">
    <property type="protein sequence ID" value="POS83796.1"/>
    <property type="molecule type" value="Genomic_DNA"/>
</dbReference>
<dbReference type="AlphaFoldDB" id="A0A2S4PP36"/>
<evidence type="ECO:0000256" key="1">
    <source>
        <dbReference type="SAM" id="MobiDB-lite"/>
    </source>
</evidence>
<dbReference type="Proteomes" id="UP000237438">
    <property type="component" value="Unassembled WGS sequence"/>
</dbReference>
<comment type="caution">
    <text evidence="2">The sequence shown here is derived from an EMBL/GenBank/DDBJ whole genome shotgun (WGS) entry which is preliminary data.</text>
</comment>